<dbReference type="AlphaFoldDB" id="A0A5P1RCY4"/>
<keyword evidence="2" id="KW-1185">Reference proteome</keyword>
<dbReference type="Pfam" id="PF05768">
    <property type="entry name" value="Glrx-like"/>
    <property type="match status" value="1"/>
</dbReference>
<dbReference type="KEGG" id="ncu:F0U83_10690"/>
<dbReference type="Proteomes" id="UP000324760">
    <property type="component" value="Chromosome"/>
</dbReference>
<dbReference type="EMBL" id="CP043869">
    <property type="protein sequence ID" value="QEQ97142.1"/>
    <property type="molecule type" value="Genomic_DNA"/>
</dbReference>
<accession>A0A5P1RCY4</accession>
<dbReference type="SUPFAM" id="SSF52833">
    <property type="entry name" value="Thioredoxin-like"/>
    <property type="match status" value="1"/>
</dbReference>
<protein>
    <submittedName>
        <fullName evidence="1">Glutaredoxin family protein</fullName>
    </submittedName>
</protein>
<evidence type="ECO:0000313" key="1">
    <source>
        <dbReference type="EMBL" id="QEQ97142.1"/>
    </source>
</evidence>
<organism evidence="1 2">
    <name type="scientific">Neptunomonas concharum</name>
    <dbReference type="NCBI Taxonomy" id="1031538"/>
    <lineage>
        <taxon>Bacteria</taxon>
        <taxon>Pseudomonadati</taxon>
        <taxon>Pseudomonadota</taxon>
        <taxon>Gammaproteobacteria</taxon>
        <taxon>Oceanospirillales</taxon>
        <taxon>Oceanospirillaceae</taxon>
        <taxon>Neptunomonas</taxon>
    </lineage>
</organism>
<reference evidence="1 2" key="1">
    <citation type="journal article" date="2019" name="Biochem. Eng. J.">
        <title>Metabolic engineering of the marine bacteria Neptunomonas concharum for the production of acetoin and meso-2,3-butanediol from acetate.</title>
        <authorList>
            <person name="Li W."/>
            <person name="Pu N."/>
            <person name="Liu C.-X."/>
            <person name="Yuan Q.-P."/>
            <person name="Li Z.-J."/>
        </authorList>
    </citation>
    <scope>NUCLEOTIDE SEQUENCE [LARGE SCALE GENOMIC DNA]</scope>
    <source>
        <strain evidence="1 2">JCM17730</strain>
    </source>
</reference>
<proteinExistence type="predicted"/>
<dbReference type="OrthoDB" id="8537427at2"/>
<dbReference type="InterPro" id="IPR008554">
    <property type="entry name" value="Glutaredoxin-like"/>
</dbReference>
<dbReference type="InterPro" id="IPR036249">
    <property type="entry name" value="Thioredoxin-like_sf"/>
</dbReference>
<sequence length="81" mass="9392">MRSFLMYSTDGCHLCDVAEQLLIGCLDSEKHQVDVIDIAYDDHLLEKYGETIPVLLDEISQEALYWPFDQEQLVRFVNKAL</sequence>
<dbReference type="RefSeq" id="WP_138987548.1">
    <property type="nucleotide sequence ID" value="NZ_CP043869.1"/>
</dbReference>
<gene>
    <name evidence="1" type="ORF">F0U83_10690</name>
</gene>
<name>A0A5P1RCY4_9GAMM</name>
<dbReference type="Gene3D" id="3.40.30.10">
    <property type="entry name" value="Glutaredoxin"/>
    <property type="match status" value="1"/>
</dbReference>
<evidence type="ECO:0000313" key="2">
    <source>
        <dbReference type="Proteomes" id="UP000324760"/>
    </source>
</evidence>